<sequence length="254" mass="27604">MTRLSARQPAYLSADSSCKENGSCLLLSARMISHRGESRPRSSEHARRPCCSAMLAQRETRAAMTDHSICFDGNACAETCPLHHASQSTQESSAMLPSDSECRAAPNSVTFKSSGWRRMPKCPAAARSSSTTMPRSELEKGHCSLASNAYETASTGGVRHFIARSIADGPSALGAWPYSSLEPDLGASVPRKTSDYRGEAGESYLCRRVCTWFSAVCIGRMCEAAQTSGLFFSFWEPCRSCWAPAGFKYAARWP</sequence>
<accession>A0A2V1CZB2</accession>
<evidence type="ECO:0000313" key="2">
    <source>
        <dbReference type="Proteomes" id="UP000244855"/>
    </source>
</evidence>
<dbReference type="Proteomes" id="UP000244855">
    <property type="component" value="Unassembled WGS sequence"/>
</dbReference>
<dbReference type="AlphaFoldDB" id="A0A2V1CZB2"/>
<gene>
    <name evidence="1" type="ORF">DM02DRAFT_711557</name>
</gene>
<name>A0A2V1CZB2_9PLEO</name>
<reference evidence="1 2" key="1">
    <citation type="journal article" date="2018" name="Sci. Rep.">
        <title>Comparative genomics provides insights into the lifestyle and reveals functional heterogeneity of dark septate endophytic fungi.</title>
        <authorList>
            <person name="Knapp D.G."/>
            <person name="Nemeth J.B."/>
            <person name="Barry K."/>
            <person name="Hainaut M."/>
            <person name="Henrissat B."/>
            <person name="Johnson J."/>
            <person name="Kuo A."/>
            <person name="Lim J.H.P."/>
            <person name="Lipzen A."/>
            <person name="Nolan M."/>
            <person name="Ohm R.A."/>
            <person name="Tamas L."/>
            <person name="Grigoriev I.V."/>
            <person name="Spatafora J.W."/>
            <person name="Nagy L.G."/>
            <person name="Kovacs G.M."/>
        </authorList>
    </citation>
    <scope>NUCLEOTIDE SEQUENCE [LARGE SCALE GENOMIC DNA]</scope>
    <source>
        <strain evidence="1 2">DSE2036</strain>
    </source>
</reference>
<keyword evidence="2" id="KW-1185">Reference proteome</keyword>
<dbReference type="EMBL" id="KZ806234">
    <property type="protein sequence ID" value="PVH90543.1"/>
    <property type="molecule type" value="Genomic_DNA"/>
</dbReference>
<protein>
    <submittedName>
        <fullName evidence="1">Uncharacterized protein</fullName>
    </submittedName>
</protein>
<evidence type="ECO:0000313" key="1">
    <source>
        <dbReference type="EMBL" id="PVH90543.1"/>
    </source>
</evidence>
<proteinExistence type="predicted"/>
<organism evidence="1 2">
    <name type="scientific">Periconia macrospinosa</name>
    <dbReference type="NCBI Taxonomy" id="97972"/>
    <lineage>
        <taxon>Eukaryota</taxon>
        <taxon>Fungi</taxon>
        <taxon>Dikarya</taxon>
        <taxon>Ascomycota</taxon>
        <taxon>Pezizomycotina</taxon>
        <taxon>Dothideomycetes</taxon>
        <taxon>Pleosporomycetidae</taxon>
        <taxon>Pleosporales</taxon>
        <taxon>Massarineae</taxon>
        <taxon>Periconiaceae</taxon>
        <taxon>Periconia</taxon>
    </lineage>
</organism>